<evidence type="ECO:0000313" key="3">
    <source>
        <dbReference type="Proteomes" id="UP000440578"/>
    </source>
</evidence>
<keyword evidence="3" id="KW-1185">Reference proteome</keyword>
<protein>
    <submittedName>
        <fullName evidence="2">Uncharacterized protein</fullName>
    </submittedName>
</protein>
<dbReference type="Proteomes" id="UP000440578">
    <property type="component" value="Unassembled WGS sequence"/>
</dbReference>
<name>A0A6A4W548_AMPAM</name>
<reference evidence="2 3" key="1">
    <citation type="submission" date="2019-07" db="EMBL/GenBank/DDBJ databases">
        <title>Draft genome assembly of a fouling barnacle, Amphibalanus amphitrite (Darwin, 1854): The first reference genome for Thecostraca.</title>
        <authorList>
            <person name="Kim W."/>
        </authorList>
    </citation>
    <scope>NUCLEOTIDE SEQUENCE [LARGE SCALE GENOMIC DNA]</scope>
    <source>
        <strain evidence="2">SNU_AA5</strain>
        <tissue evidence="2">Soma without cirri and trophi</tissue>
    </source>
</reference>
<organism evidence="2 3">
    <name type="scientific">Amphibalanus amphitrite</name>
    <name type="common">Striped barnacle</name>
    <name type="synonym">Balanus amphitrite</name>
    <dbReference type="NCBI Taxonomy" id="1232801"/>
    <lineage>
        <taxon>Eukaryota</taxon>
        <taxon>Metazoa</taxon>
        <taxon>Ecdysozoa</taxon>
        <taxon>Arthropoda</taxon>
        <taxon>Crustacea</taxon>
        <taxon>Multicrustacea</taxon>
        <taxon>Cirripedia</taxon>
        <taxon>Thoracica</taxon>
        <taxon>Thoracicalcarea</taxon>
        <taxon>Balanomorpha</taxon>
        <taxon>Balanoidea</taxon>
        <taxon>Balanidae</taxon>
        <taxon>Amphibalaninae</taxon>
        <taxon>Amphibalanus</taxon>
    </lineage>
</organism>
<keyword evidence="1" id="KW-0732">Signal</keyword>
<dbReference type="EMBL" id="VIIS01001159">
    <property type="protein sequence ID" value="KAF0301485.1"/>
    <property type="molecule type" value="Genomic_DNA"/>
</dbReference>
<accession>A0A6A4W548</accession>
<proteinExistence type="predicted"/>
<dbReference type="OrthoDB" id="6395668at2759"/>
<sequence length="133" mass="14497">MVASRAAVLLTLVACLTCRLAALPQGHKIVRDDYAYSRQYMYGRRDHGAMQMHGTDKRGQAPWRAGVKRGFYGMYDHYMIGRVQPLEKGDAAPGQPQAAEVKGFPIGVASDGAASRVSRPVLLLLVLPLLAMV</sequence>
<feature type="signal peptide" evidence="1">
    <location>
        <begin position="1"/>
        <end position="22"/>
    </location>
</feature>
<feature type="chain" id="PRO_5025648071" evidence="1">
    <location>
        <begin position="23"/>
        <end position="133"/>
    </location>
</feature>
<evidence type="ECO:0000256" key="1">
    <source>
        <dbReference type="SAM" id="SignalP"/>
    </source>
</evidence>
<dbReference type="AlphaFoldDB" id="A0A6A4W548"/>
<gene>
    <name evidence="2" type="ORF">FJT64_003110</name>
</gene>
<comment type="caution">
    <text evidence="2">The sequence shown here is derived from an EMBL/GenBank/DDBJ whole genome shotgun (WGS) entry which is preliminary data.</text>
</comment>
<evidence type="ECO:0000313" key="2">
    <source>
        <dbReference type="EMBL" id="KAF0301485.1"/>
    </source>
</evidence>